<keyword evidence="5" id="KW-1185">Reference proteome</keyword>
<dbReference type="InterPro" id="IPR028994">
    <property type="entry name" value="Integrin_alpha_N"/>
</dbReference>
<dbReference type="Pfam" id="PF13517">
    <property type="entry name" value="FG-GAP_3"/>
    <property type="match status" value="2"/>
</dbReference>
<dbReference type="EMBL" id="CP001804">
    <property type="protein sequence ID" value="ACY12759.1"/>
    <property type="molecule type" value="Genomic_DNA"/>
</dbReference>
<reference evidence="4 5" key="1">
    <citation type="journal article" date="2010" name="Stand. Genomic Sci.">
        <title>Complete genome sequence of Haliangium ochraceum type strain (SMP-2).</title>
        <authorList>
            <consortium name="US DOE Joint Genome Institute (JGI-PGF)"/>
            <person name="Ivanova N."/>
            <person name="Daum C."/>
            <person name="Lang E."/>
            <person name="Abt B."/>
            <person name="Kopitz M."/>
            <person name="Saunders E."/>
            <person name="Lapidus A."/>
            <person name="Lucas S."/>
            <person name="Glavina Del Rio T."/>
            <person name="Nolan M."/>
            <person name="Tice H."/>
            <person name="Copeland A."/>
            <person name="Cheng J.F."/>
            <person name="Chen F."/>
            <person name="Bruce D."/>
            <person name="Goodwin L."/>
            <person name="Pitluck S."/>
            <person name="Mavromatis K."/>
            <person name="Pati A."/>
            <person name="Mikhailova N."/>
            <person name="Chen A."/>
            <person name="Palaniappan K."/>
            <person name="Land M."/>
            <person name="Hauser L."/>
            <person name="Chang Y.J."/>
            <person name="Jeffries C.D."/>
            <person name="Detter J.C."/>
            <person name="Brettin T."/>
            <person name="Rohde M."/>
            <person name="Goker M."/>
            <person name="Bristow J."/>
            <person name="Markowitz V."/>
            <person name="Eisen J.A."/>
            <person name="Hugenholtz P."/>
            <person name="Kyrpides N.C."/>
            <person name="Klenk H.P."/>
        </authorList>
    </citation>
    <scope>NUCLEOTIDE SEQUENCE [LARGE SCALE GENOMIC DNA]</scope>
    <source>
        <strain evidence="5">DSM 14365 / CIP 107738 / JCM 11303 / AJ 13395 / SMP-2</strain>
    </source>
</reference>
<dbReference type="Proteomes" id="UP000001880">
    <property type="component" value="Chromosome"/>
</dbReference>
<evidence type="ECO:0000313" key="4">
    <source>
        <dbReference type="EMBL" id="ACY12759.1"/>
    </source>
</evidence>
<dbReference type="SUPFAM" id="SSF69318">
    <property type="entry name" value="Integrin alpha N-terminal domain"/>
    <property type="match status" value="2"/>
</dbReference>
<dbReference type="Pfam" id="PF07593">
    <property type="entry name" value="UnbV_ASPIC"/>
    <property type="match status" value="1"/>
</dbReference>
<dbReference type="KEGG" id="hoh:Hoch_0118"/>
<dbReference type="InterPro" id="IPR013517">
    <property type="entry name" value="FG-GAP"/>
</dbReference>
<dbReference type="InterPro" id="IPR011519">
    <property type="entry name" value="UnbV_ASPIC"/>
</dbReference>
<dbReference type="OrthoDB" id="5287961at2"/>
<dbReference type="AlphaFoldDB" id="D0LGL3"/>
<feature type="domain" description="ASPIC/UnbV" evidence="3">
    <location>
        <begin position="567"/>
        <end position="631"/>
    </location>
</feature>
<dbReference type="eggNOG" id="COG0457">
    <property type="taxonomic scope" value="Bacteria"/>
</dbReference>
<dbReference type="Gene3D" id="2.130.10.130">
    <property type="entry name" value="Integrin alpha, N-terminal"/>
    <property type="match status" value="2"/>
</dbReference>
<evidence type="ECO:0000256" key="1">
    <source>
        <dbReference type="ARBA" id="ARBA00022729"/>
    </source>
</evidence>
<keyword evidence="1 2" id="KW-0732">Signal</keyword>
<feature type="chain" id="PRO_5003010578" description="ASPIC/UnbV domain-containing protein" evidence="2">
    <location>
        <begin position="25"/>
        <end position="691"/>
    </location>
</feature>
<feature type="signal peptide" evidence="2">
    <location>
        <begin position="1"/>
        <end position="24"/>
    </location>
</feature>
<gene>
    <name evidence="4" type="ordered locus">Hoch_0118</name>
</gene>
<protein>
    <recommendedName>
        <fullName evidence="3">ASPIC/UnbV domain-containing protein</fullName>
    </recommendedName>
</protein>
<organism evidence="4 5">
    <name type="scientific">Haliangium ochraceum (strain DSM 14365 / JCM 11303 / SMP-2)</name>
    <dbReference type="NCBI Taxonomy" id="502025"/>
    <lineage>
        <taxon>Bacteria</taxon>
        <taxon>Pseudomonadati</taxon>
        <taxon>Myxococcota</taxon>
        <taxon>Polyangia</taxon>
        <taxon>Haliangiales</taxon>
        <taxon>Kofleriaceae</taxon>
        <taxon>Haliangium</taxon>
    </lineage>
</organism>
<sequence length="691" mass="73684">MKRTLPGGLAIVSSFFLFTSYASADDQIYFVDVTDQPNMGLSSYQRTGTPAHVAAAEELHQRSLIEPATPADIAAGPMMPRGLAGVAIFDYDNDGDFDIYATNGAGSSNSLFRNRLAQTGELGYDDVAAQAGVAATAQDSFGTCFGDIDNDGDHDLMVLGRAEANRLFENQGDGSFVELPGAGVGGGARSSTSCSMGDIDNDGRLDIVVANAFDMRHSFAIFAVPYALNEHNQLLRNLGGNTFEDVSESSGITLNLGYPEAAAGITWTAAMADLNRDGATDIVFMDDQGGILAERVGGEDRAYIHVFLNDGAGHFADQPLILNEYSASEWMGVTFGDLDCDGDVDMFATSFGDYENPIFGLPYLRGGSTSRPYYNNGDGSFTDGVFQFGVAATPFGWGAAIFDYDNDGDNDILYHGGLDAANMIVLASNPGVVLENQGCSGVFEPDTTAITTDHLRRNVRGVAVGDIDRNGFVDVVTAANFRVPDEVELEPLPVQYGDAYDGTALYVAVMELINGDFSNPLRVWTGFENQLGNLKLELNGGNGNHWLRVRALGSAGVLPAGEVNRDGIGAQLSFTPQGGQRSTQIVVGGSSHSSQHALEKVFGLARAKKGTLEVLWPGGTRNRLYGVRAGDDVLLPELPCSFDADWAHFSDYKRCVSQALNGLVDAGVLSRGDRGQFQSSALRAYHEHRGQ</sequence>
<accession>D0LGL3</accession>
<name>D0LGL3_HALO1</name>
<evidence type="ECO:0000313" key="5">
    <source>
        <dbReference type="Proteomes" id="UP000001880"/>
    </source>
</evidence>
<dbReference type="PANTHER" id="PTHR46580:SF4">
    <property type="entry name" value="ATP_GTP-BINDING PROTEIN"/>
    <property type="match status" value="1"/>
</dbReference>
<dbReference type="STRING" id="502025.Hoch_0118"/>
<dbReference type="PANTHER" id="PTHR46580">
    <property type="entry name" value="SENSOR KINASE-RELATED"/>
    <property type="match status" value="1"/>
</dbReference>
<evidence type="ECO:0000256" key="2">
    <source>
        <dbReference type="SAM" id="SignalP"/>
    </source>
</evidence>
<proteinExistence type="predicted"/>
<dbReference type="HOGENOM" id="CLU_017657_0_0_7"/>
<evidence type="ECO:0000259" key="3">
    <source>
        <dbReference type="Pfam" id="PF07593"/>
    </source>
</evidence>